<gene>
    <name evidence="8" type="ORF">FH759_11180</name>
</gene>
<evidence type="ECO:0000256" key="1">
    <source>
        <dbReference type="ARBA" id="ARBA00004141"/>
    </source>
</evidence>
<comment type="similarity">
    <text evidence="2">Belongs to the drug/metabolite transporter (DMT) superfamily. 10 TMS drug/metabolite exporter (DME) (TC 2.A.7.3) family.</text>
</comment>
<feature type="transmembrane region" description="Helical" evidence="6">
    <location>
        <begin position="135"/>
        <end position="155"/>
    </location>
</feature>
<evidence type="ECO:0000256" key="2">
    <source>
        <dbReference type="ARBA" id="ARBA00009853"/>
    </source>
</evidence>
<protein>
    <submittedName>
        <fullName evidence="8">DMT family transporter</fullName>
    </submittedName>
</protein>
<evidence type="ECO:0000256" key="6">
    <source>
        <dbReference type="SAM" id="Phobius"/>
    </source>
</evidence>
<feature type="transmembrane region" description="Helical" evidence="6">
    <location>
        <begin position="112"/>
        <end position="129"/>
    </location>
</feature>
<feature type="transmembrane region" description="Helical" evidence="6">
    <location>
        <begin position="167"/>
        <end position="188"/>
    </location>
</feature>
<proteinExistence type="inferred from homology"/>
<dbReference type="InterPro" id="IPR000620">
    <property type="entry name" value="EamA_dom"/>
</dbReference>
<evidence type="ECO:0000256" key="3">
    <source>
        <dbReference type="ARBA" id="ARBA00022692"/>
    </source>
</evidence>
<keyword evidence="3 6" id="KW-0812">Transmembrane</keyword>
<dbReference type="Proteomes" id="UP000483078">
    <property type="component" value="Unassembled WGS sequence"/>
</dbReference>
<dbReference type="EMBL" id="VENJ01000017">
    <property type="protein sequence ID" value="MTJ05237.1"/>
    <property type="molecule type" value="Genomic_DNA"/>
</dbReference>
<feature type="domain" description="EamA" evidence="7">
    <location>
        <begin position="3"/>
        <end position="128"/>
    </location>
</feature>
<dbReference type="SUPFAM" id="SSF103481">
    <property type="entry name" value="Multidrug resistance efflux transporter EmrE"/>
    <property type="match status" value="2"/>
</dbReference>
<evidence type="ECO:0000313" key="8">
    <source>
        <dbReference type="EMBL" id="MTJ05237.1"/>
    </source>
</evidence>
<accession>A0A7C9LBJ5</accession>
<comment type="caution">
    <text evidence="8">The sequence shown here is derived from an EMBL/GenBank/DDBJ whole genome shotgun (WGS) entry which is preliminary data.</text>
</comment>
<dbReference type="AlphaFoldDB" id="A0A7C9LBJ5"/>
<organism evidence="8 9">
    <name type="scientific">Sediminimonas qiaohouensis</name>
    <dbReference type="NCBI Taxonomy" id="552061"/>
    <lineage>
        <taxon>Bacteria</taxon>
        <taxon>Pseudomonadati</taxon>
        <taxon>Pseudomonadota</taxon>
        <taxon>Alphaproteobacteria</taxon>
        <taxon>Rhodobacterales</taxon>
        <taxon>Roseobacteraceae</taxon>
        <taxon>Sediminimonas</taxon>
    </lineage>
</organism>
<evidence type="ECO:0000259" key="7">
    <source>
        <dbReference type="Pfam" id="PF00892"/>
    </source>
</evidence>
<dbReference type="InterPro" id="IPR037185">
    <property type="entry name" value="EmrE-like"/>
</dbReference>
<name>A0A7C9LBJ5_9RHOB</name>
<feature type="transmembrane region" description="Helical" evidence="6">
    <location>
        <begin position="29"/>
        <end position="49"/>
    </location>
</feature>
<comment type="subcellular location">
    <subcellularLocation>
        <location evidence="1">Membrane</location>
        <topology evidence="1">Multi-pass membrane protein</topology>
    </subcellularLocation>
</comment>
<dbReference type="Pfam" id="PF00892">
    <property type="entry name" value="EamA"/>
    <property type="match status" value="2"/>
</dbReference>
<evidence type="ECO:0000256" key="4">
    <source>
        <dbReference type="ARBA" id="ARBA00022989"/>
    </source>
</evidence>
<dbReference type="PANTHER" id="PTHR22911:SF6">
    <property type="entry name" value="SOLUTE CARRIER FAMILY 35 MEMBER G1"/>
    <property type="match status" value="1"/>
</dbReference>
<sequence>MSGAVAAFSSMAVAGRALSAQFDTFEIMMYRSFVGLVIVVVVAAATGGWRGITRRRPGLHLLRNVFHFTGQNLWFFAITMIPLAQVFALEFTSPLWVVVLAPQVLGERLTPMRALAALLGFVGILIVARPSPDSLSVGVLAAAGAAVGFALNIMLTKRLTRTETTTCVLFYMTLLQTLMGLLCAGIDGDVALPTVAILPWIGVVGAAGLAAHYCLTSALSIASATVVVPLDFARLPVIAIVGMALYDEALDLFVFAGAALIFAGNYLNIWWESRAYRSALRHRAG</sequence>
<feature type="transmembrane region" description="Helical" evidence="6">
    <location>
        <begin position="61"/>
        <end position="81"/>
    </location>
</feature>
<evidence type="ECO:0000256" key="5">
    <source>
        <dbReference type="ARBA" id="ARBA00023136"/>
    </source>
</evidence>
<dbReference type="GO" id="GO:0016020">
    <property type="term" value="C:membrane"/>
    <property type="evidence" value="ECO:0007669"/>
    <property type="project" value="UniProtKB-SubCell"/>
</dbReference>
<reference evidence="8 9" key="1">
    <citation type="submission" date="2019-06" db="EMBL/GenBank/DDBJ databases">
        <title>Enrichment of Autotrophic Halophilic Microorganisms from Red Sea Brine Pool Using Microbial Electrosynthesis System.</title>
        <authorList>
            <person name="Alqahtani M.F."/>
            <person name="Bajracharya S."/>
            <person name="Katuri K.P."/>
            <person name="Ali M."/>
            <person name="Saikaly P.E."/>
        </authorList>
    </citation>
    <scope>NUCLEOTIDE SEQUENCE [LARGE SCALE GENOMIC DNA]</scope>
    <source>
        <strain evidence="8">MES6</strain>
    </source>
</reference>
<keyword evidence="4 6" id="KW-1133">Transmembrane helix</keyword>
<feature type="transmembrane region" description="Helical" evidence="6">
    <location>
        <begin position="194"/>
        <end position="215"/>
    </location>
</feature>
<dbReference type="PANTHER" id="PTHR22911">
    <property type="entry name" value="ACYL-MALONYL CONDENSING ENZYME-RELATED"/>
    <property type="match status" value="1"/>
</dbReference>
<evidence type="ECO:0000313" key="9">
    <source>
        <dbReference type="Proteomes" id="UP000483078"/>
    </source>
</evidence>
<feature type="transmembrane region" description="Helical" evidence="6">
    <location>
        <begin position="252"/>
        <end position="271"/>
    </location>
</feature>
<feature type="domain" description="EamA" evidence="7">
    <location>
        <begin position="138"/>
        <end position="268"/>
    </location>
</feature>
<keyword evidence="5 6" id="KW-0472">Membrane</keyword>